<protein>
    <recommendedName>
        <fullName evidence="4">Transmembrane protein</fullName>
    </recommendedName>
</protein>
<reference evidence="2" key="1">
    <citation type="submission" date="2023-01" db="EMBL/GenBank/DDBJ databases">
        <title>Draft genome sequence of Nocardiopsis sp. LSu2-4 isolated from halophytes.</title>
        <authorList>
            <person name="Duangmal K."/>
            <person name="Chantavorakit T."/>
        </authorList>
    </citation>
    <scope>NUCLEOTIDE SEQUENCE</scope>
    <source>
        <strain evidence="2">LSu2-4</strain>
    </source>
</reference>
<comment type="caution">
    <text evidence="2">The sequence shown here is derived from an EMBL/GenBank/DDBJ whole genome shotgun (WGS) entry which is preliminary data.</text>
</comment>
<keyword evidence="1" id="KW-0472">Membrane</keyword>
<evidence type="ECO:0000313" key="2">
    <source>
        <dbReference type="EMBL" id="MDA2808553.1"/>
    </source>
</evidence>
<organism evidence="2 3">
    <name type="scientific">Nocardiopsis suaedae</name>
    <dbReference type="NCBI Taxonomy" id="3018444"/>
    <lineage>
        <taxon>Bacteria</taxon>
        <taxon>Bacillati</taxon>
        <taxon>Actinomycetota</taxon>
        <taxon>Actinomycetes</taxon>
        <taxon>Streptosporangiales</taxon>
        <taxon>Nocardiopsidaceae</taxon>
        <taxon>Nocardiopsis</taxon>
    </lineage>
</organism>
<keyword evidence="1" id="KW-0812">Transmembrane</keyword>
<dbReference type="Proteomes" id="UP001165685">
    <property type="component" value="Unassembled WGS sequence"/>
</dbReference>
<keyword evidence="1" id="KW-1133">Transmembrane helix</keyword>
<keyword evidence="3" id="KW-1185">Reference proteome</keyword>
<feature type="transmembrane region" description="Helical" evidence="1">
    <location>
        <begin position="74"/>
        <end position="92"/>
    </location>
</feature>
<sequence length="132" mass="14170">MDLVKPWVIGLIVYVVTTVLGIRIMLEYATLDQMEDLWTAVTWQASVSFVVYFLTAMMAAIVHRPSKGRRSTGRSALACMAVPVAGTLIYLIDGSVVSGTARGAALSGLLSWNAAALAGAILGWQLVRTMRP</sequence>
<feature type="transmembrane region" description="Helical" evidence="1">
    <location>
        <begin position="104"/>
        <end position="127"/>
    </location>
</feature>
<feature type="transmembrane region" description="Helical" evidence="1">
    <location>
        <begin position="38"/>
        <end position="62"/>
    </location>
</feature>
<evidence type="ECO:0008006" key="4">
    <source>
        <dbReference type="Google" id="ProtNLM"/>
    </source>
</evidence>
<evidence type="ECO:0000256" key="1">
    <source>
        <dbReference type="SAM" id="Phobius"/>
    </source>
</evidence>
<accession>A0ABT4TV22</accession>
<proteinExistence type="predicted"/>
<dbReference type="RefSeq" id="WP_270681144.1">
    <property type="nucleotide sequence ID" value="NZ_JAQFWP010000090.1"/>
</dbReference>
<gene>
    <name evidence="2" type="ORF">O4U47_28855</name>
</gene>
<name>A0ABT4TV22_9ACTN</name>
<dbReference type="EMBL" id="JAQFWP010000090">
    <property type="protein sequence ID" value="MDA2808553.1"/>
    <property type="molecule type" value="Genomic_DNA"/>
</dbReference>
<evidence type="ECO:0000313" key="3">
    <source>
        <dbReference type="Proteomes" id="UP001165685"/>
    </source>
</evidence>
<feature type="transmembrane region" description="Helical" evidence="1">
    <location>
        <begin position="7"/>
        <end position="26"/>
    </location>
</feature>